<proteinExistence type="predicted"/>
<name>A0ACB5TUX2_CANBO</name>
<gene>
    <name evidence="1" type="ORF">Cboi01_000385300</name>
</gene>
<dbReference type="Proteomes" id="UP001165101">
    <property type="component" value="Unassembled WGS sequence"/>
</dbReference>
<accession>A0ACB5TUX2</accession>
<evidence type="ECO:0000313" key="2">
    <source>
        <dbReference type="Proteomes" id="UP001165101"/>
    </source>
</evidence>
<reference evidence="1" key="1">
    <citation type="submission" date="2023-04" db="EMBL/GenBank/DDBJ databases">
        <title>Candida boidinii NBRC 1967.</title>
        <authorList>
            <person name="Ichikawa N."/>
            <person name="Sato H."/>
            <person name="Tonouchi N."/>
        </authorList>
    </citation>
    <scope>NUCLEOTIDE SEQUENCE</scope>
    <source>
        <strain evidence="1">NBRC 1967</strain>
    </source>
</reference>
<sequence length="175" mass="20173">MSQASDYLEKLDQAIDEISLKVDNNDLIDHPIFQDESKLSEYRDIFKPLSDNQVPDRTSIISIVFTSKSCKILEDYYNNVELSSIDDDYEEEEGNGKLIHPNNTNTNSSVEAQNSNIILNDNSVDSKKTKNEIAQNRLLFQLLILLDFAIYISKIESLKWLPMDTFNHIQIPRED</sequence>
<dbReference type="EMBL" id="BSXV01002264">
    <property type="protein sequence ID" value="GME95323.1"/>
    <property type="molecule type" value="Genomic_DNA"/>
</dbReference>
<organism evidence="1 2">
    <name type="scientific">Candida boidinii</name>
    <name type="common">Yeast</name>
    <dbReference type="NCBI Taxonomy" id="5477"/>
    <lineage>
        <taxon>Eukaryota</taxon>
        <taxon>Fungi</taxon>
        <taxon>Dikarya</taxon>
        <taxon>Ascomycota</taxon>
        <taxon>Saccharomycotina</taxon>
        <taxon>Pichiomycetes</taxon>
        <taxon>Pichiales</taxon>
        <taxon>Pichiaceae</taxon>
        <taxon>Ogataea</taxon>
        <taxon>Ogataea/Candida clade</taxon>
    </lineage>
</organism>
<evidence type="ECO:0000313" key="1">
    <source>
        <dbReference type="EMBL" id="GME95323.1"/>
    </source>
</evidence>
<comment type="caution">
    <text evidence="1">The sequence shown here is derived from an EMBL/GenBank/DDBJ whole genome shotgun (WGS) entry which is preliminary data.</text>
</comment>
<keyword evidence="2" id="KW-1185">Reference proteome</keyword>
<protein>
    <submittedName>
        <fullName evidence="1">Unnamed protein product</fullName>
    </submittedName>
</protein>